<keyword evidence="11" id="KW-0325">Glycoprotein</keyword>
<feature type="domain" description="Kazal-like" evidence="19">
    <location>
        <begin position="601"/>
        <end position="648"/>
    </location>
</feature>
<dbReference type="RefSeq" id="XP_030843082.1">
    <property type="nucleotide sequence ID" value="XM_030987222.1"/>
</dbReference>
<keyword evidence="5" id="KW-0732">Signal</keyword>
<evidence type="ECO:0000256" key="7">
    <source>
        <dbReference type="ARBA" id="ARBA00022782"/>
    </source>
</evidence>
<evidence type="ECO:0000313" key="21">
    <source>
        <dbReference type="Proteomes" id="UP000007110"/>
    </source>
</evidence>
<dbReference type="CDD" id="cd00055">
    <property type="entry name" value="EGF_Lam"/>
    <property type="match status" value="2"/>
</dbReference>
<dbReference type="GO" id="GO:0005509">
    <property type="term" value="F:calcium ion binding"/>
    <property type="evidence" value="ECO:0000318"/>
    <property type="project" value="GO_Central"/>
</dbReference>
<protein>
    <recommendedName>
        <fullName evidence="22">Agrin</fullName>
    </recommendedName>
</protein>
<dbReference type="FunFam" id="3.30.60.30:FF:000121">
    <property type="entry name" value="Predicted protein"/>
    <property type="match status" value="1"/>
</dbReference>
<evidence type="ECO:0000259" key="19">
    <source>
        <dbReference type="PROSITE" id="PS51465"/>
    </source>
</evidence>
<dbReference type="InterPro" id="IPR003645">
    <property type="entry name" value="Fol_N"/>
</dbReference>
<dbReference type="FunFam" id="3.30.60.30:FF:000072">
    <property type="entry name" value="Agrin, putative"/>
    <property type="match status" value="1"/>
</dbReference>
<evidence type="ECO:0000313" key="20">
    <source>
        <dbReference type="EnsemblMetazoa" id="XP_030843082"/>
    </source>
</evidence>
<dbReference type="PROSITE" id="PS01248">
    <property type="entry name" value="EGF_LAM_1"/>
    <property type="match status" value="1"/>
</dbReference>
<evidence type="ECO:0000256" key="12">
    <source>
        <dbReference type="ARBA" id="ARBA00023292"/>
    </source>
</evidence>
<keyword evidence="4" id="KW-0646">Protease inhibitor</keyword>
<dbReference type="Gene3D" id="3.30.60.30">
    <property type="match status" value="10"/>
</dbReference>
<evidence type="ECO:0000256" key="2">
    <source>
        <dbReference type="ARBA" id="ARBA00022525"/>
    </source>
</evidence>
<proteinExistence type="predicted"/>
<evidence type="ECO:0000256" key="9">
    <source>
        <dbReference type="ARBA" id="ARBA00022900"/>
    </source>
</evidence>
<feature type="domain" description="Kazal-like" evidence="19">
    <location>
        <begin position="854"/>
        <end position="922"/>
    </location>
</feature>
<feature type="domain" description="Kazal-like" evidence="19">
    <location>
        <begin position="434"/>
        <end position="481"/>
    </location>
</feature>
<dbReference type="Pfam" id="PF02210">
    <property type="entry name" value="Laminin_G_2"/>
    <property type="match status" value="1"/>
</dbReference>
<reference evidence="21" key="1">
    <citation type="submission" date="2015-02" db="EMBL/GenBank/DDBJ databases">
        <title>Genome sequencing for Strongylocentrotus purpuratus.</title>
        <authorList>
            <person name="Murali S."/>
            <person name="Liu Y."/>
            <person name="Vee V."/>
            <person name="English A."/>
            <person name="Wang M."/>
            <person name="Skinner E."/>
            <person name="Han Y."/>
            <person name="Muzny D.M."/>
            <person name="Worley K.C."/>
            <person name="Gibbs R.A."/>
        </authorList>
    </citation>
    <scope>NUCLEOTIDE SEQUENCE</scope>
</reference>
<dbReference type="FunFam" id="3.30.60.30:FF:000024">
    <property type="entry name" value="Transmembrane agrin"/>
    <property type="match status" value="3"/>
</dbReference>
<keyword evidence="10 13" id="KW-1015">Disulfide bond</keyword>
<dbReference type="SMART" id="SM00289">
    <property type="entry name" value="WR1"/>
    <property type="match status" value="3"/>
</dbReference>
<dbReference type="CDD" id="cd00110">
    <property type="entry name" value="LamG"/>
    <property type="match status" value="3"/>
</dbReference>
<dbReference type="SMART" id="SM00282">
    <property type="entry name" value="LamG"/>
    <property type="match status" value="3"/>
</dbReference>
<feature type="domain" description="Laminin G" evidence="16">
    <location>
        <begin position="1345"/>
        <end position="1523"/>
    </location>
</feature>
<dbReference type="SMART" id="SM00280">
    <property type="entry name" value="KAZAL"/>
    <property type="match status" value="10"/>
</dbReference>
<dbReference type="InterPro" id="IPR036058">
    <property type="entry name" value="Kazal_dom_sf"/>
</dbReference>
<evidence type="ECO:0000259" key="17">
    <source>
        <dbReference type="PROSITE" id="PS50026"/>
    </source>
</evidence>
<dbReference type="InterPro" id="IPR006150">
    <property type="entry name" value="Cys_repeat_1"/>
</dbReference>
<dbReference type="SUPFAM" id="SSF100895">
    <property type="entry name" value="Kazal-type serine protease inhibitors"/>
    <property type="match status" value="10"/>
</dbReference>
<dbReference type="Proteomes" id="UP000007110">
    <property type="component" value="Unassembled WGS sequence"/>
</dbReference>
<feature type="region of interest" description="Disordered" evidence="15">
    <location>
        <begin position="956"/>
        <end position="985"/>
    </location>
</feature>
<evidence type="ECO:0000256" key="13">
    <source>
        <dbReference type="PROSITE-ProRule" id="PRU00076"/>
    </source>
</evidence>
<evidence type="ECO:0000256" key="14">
    <source>
        <dbReference type="PROSITE-ProRule" id="PRU00460"/>
    </source>
</evidence>
<dbReference type="InterPro" id="IPR001791">
    <property type="entry name" value="Laminin_G"/>
</dbReference>
<keyword evidence="7" id="KW-0221">Differentiation</keyword>
<feature type="disulfide bond" evidence="14">
    <location>
        <begin position="739"/>
        <end position="756"/>
    </location>
</feature>
<comment type="subcellular location">
    <subcellularLocation>
        <location evidence="1">Secreted</location>
        <location evidence="1">Extracellular space</location>
        <location evidence="1">Extracellular matrix</location>
        <location evidence="1">Basement membrane</location>
    </subcellularLocation>
</comment>
<evidence type="ECO:0000256" key="6">
    <source>
        <dbReference type="ARBA" id="ARBA00022737"/>
    </source>
</evidence>
<feature type="domain" description="Kazal-like" evidence="19">
    <location>
        <begin position="502"/>
        <end position="552"/>
    </location>
</feature>
<evidence type="ECO:0000256" key="3">
    <source>
        <dbReference type="ARBA" id="ARBA00022530"/>
    </source>
</evidence>
<feature type="domain" description="Kazal-like" evidence="19">
    <location>
        <begin position="229"/>
        <end position="284"/>
    </location>
</feature>
<dbReference type="KEGG" id="spu:586604"/>
<dbReference type="GO" id="GO:0005518">
    <property type="term" value="F:collagen binding"/>
    <property type="evidence" value="ECO:0000318"/>
    <property type="project" value="GO_Central"/>
</dbReference>
<dbReference type="SMART" id="SM00181">
    <property type="entry name" value="EGF"/>
    <property type="match status" value="6"/>
</dbReference>
<feature type="disulfide bond" evidence="13">
    <location>
        <begin position="1058"/>
        <end position="1067"/>
    </location>
</feature>
<dbReference type="OMA" id="QKCTICT"/>
<dbReference type="SMART" id="SM00180">
    <property type="entry name" value="EGF_Lam"/>
    <property type="match status" value="2"/>
</dbReference>
<feature type="domain" description="Kazal-like" evidence="19">
    <location>
        <begin position="86"/>
        <end position="140"/>
    </location>
</feature>
<feature type="compositionally biased region" description="Low complexity" evidence="15">
    <location>
        <begin position="975"/>
        <end position="985"/>
    </location>
</feature>
<feature type="domain" description="Laminin G" evidence="16">
    <location>
        <begin position="1567"/>
        <end position="1739"/>
    </location>
</feature>
<dbReference type="GO" id="GO:0030154">
    <property type="term" value="P:cell differentiation"/>
    <property type="evidence" value="ECO:0007669"/>
    <property type="project" value="UniProtKB-KW"/>
</dbReference>
<organism evidence="20 21">
    <name type="scientific">Strongylocentrotus purpuratus</name>
    <name type="common">Purple sea urchin</name>
    <dbReference type="NCBI Taxonomy" id="7668"/>
    <lineage>
        <taxon>Eukaryota</taxon>
        <taxon>Metazoa</taxon>
        <taxon>Echinodermata</taxon>
        <taxon>Eleutherozoa</taxon>
        <taxon>Echinozoa</taxon>
        <taxon>Echinoidea</taxon>
        <taxon>Euechinoidea</taxon>
        <taxon>Echinacea</taxon>
        <taxon>Camarodonta</taxon>
        <taxon>Echinidea</taxon>
        <taxon>Strongylocentrotidae</taxon>
        <taxon>Strongylocentrotus</taxon>
    </lineage>
</organism>
<dbReference type="FunFam" id="3.30.60.30:FF:000049">
    <property type="entry name" value="Predicted protein"/>
    <property type="match status" value="1"/>
</dbReference>
<comment type="caution">
    <text evidence="13">Lacks conserved residue(s) required for the propagation of feature annotation.</text>
</comment>
<evidence type="ECO:0000256" key="5">
    <source>
        <dbReference type="ARBA" id="ARBA00022729"/>
    </source>
</evidence>
<feature type="domain" description="Laminin EGF-like" evidence="18">
    <location>
        <begin position="737"/>
        <end position="789"/>
    </location>
</feature>
<keyword evidence="3" id="KW-0272">Extracellular matrix</keyword>
<feature type="disulfide bond" evidence="14">
    <location>
        <begin position="737"/>
        <end position="749"/>
    </location>
</feature>
<keyword evidence="13" id="KW-0245">EGF-like domain</keyword>
<name>A0A7M7NXY0_STRPU</name>
<feature type="domain" description="EGF-like" evidence="17">
    <location>
        <begin position="1030"/>
        <end position="1068"/>
    </location>
</feature>
<evidence type="ECO:0000256" key="1">
    <source>
        <dbReference type="ARBA" id="ARBA00004302"/>
    </source>
</evidence>
<dbReference type="PROSITE" id="PS00022">
    <property type="entry name" value="EGF_1"/>
    <property type="match status" value="3"/>
</dbReference>
<feature type="domain" description="EGF-like" evidence="17">
    <location>
        <begin position="1302"/>
        <end position="1339"/>
    </location>
</feature>
<dbReference type="Pfam" id="PF00054">
    <property type="entry name" value="Laminin_G_1"/>
    <property type="match status" value="2"/>
</dbReference>
<evidence type="ECO:0000256" key="11">
    <source>
        <dbReference type="ARBA" id="ARBA00023180"/>
    </source>
</evidence>
<feature type="domain" description="EGF-like" evidence="17">
    <location>
        <begin position="1260"/>
        <end position="1299"/>
    </location>
</feature>
<feature type="disulfide bond" evidence="13">
    <location>
        <begin position="1329"/>
        <end position="1338"/>
    </location>
</feature>
<evidence type="ECO:0000259" key="18">
    <source>
        <dbReference type="PROSITE" id="PS50027"/>
    </source>
</evidence>
<dbReference type="InterPro" id="IPR002049">
    <property type="entry name" value="LE_dom"/>
</dbReference>
<dbReference type="FunFam" id="2.60.120.200:FF:000031">
    <property type="entry name" value="NtA agrin"/>
    <property type="match status" value="1"/>
</dbReference>
<dbReference type="InterPro" id="IPR001881">
    <property type="entry name" value="EGF-like_Ca-bd_dom"/>
</dbReference>
<evidence type="ECO:0000259" key="16">
    <source>
        <dbReference type="PROSITE" id="PS50025"/>
    </source>
</evidence>
<dbReference type="FunFam" id="2.10.25.10:FF:000083">
    <property type="entry name" value="Laminin subunit alpha"/>
    <property type="match status" value="1"/>
</dbReference>
<dbReference type="Pfam" id="PF00008">
    <property type="entry name" value="EGF"/>
    <property type="match status" value="1"/>
</dbReference>
<feature type="disulfide bond" evidence="14">
    <location>
        <begin position="758"/>
        <end position="767"/>
    </location>
</feature>
<sequence length="1742" mass="186559">MVLCIFGAVCEENEQGRPQCICDRQCPDMMAPVCGSDGTTYLSECFLDKASCEQKKRVYVASQGSCDEQDPCEGVQCSFGSECMIEGDRATCECPNACLSIYSPVCGSDGVSYGNTCEMEAASCRQQKEITLVNEGMCVEVDPCDNVTCNFGASCVVEGAVASCLCPEICLESYNPVCGSDGVDYNNECDLNAAACSQQKSVTVVFQGLCDPCQEVEYENSVCKLDRNREPQPGCDSNCPNSVINPVCGSDGVTYDNDCEINRAACLSNLEDILITFTEGPCEDGTHPCEEFTCDYGQCLVDDAGMPQCVCTPCPEVFTPVCGSDGLTHSSMCHMEEASCMERTDITLAKEGVCDGSNIIGCQTPACNKTEGAVSPVCGTDGNNYPGLCALQEAACEAGIDIQVAINGPCESCETTNCSHGSFCQMTPDGPTCTCSDHCQTINLPVCGSDGETYASECKLNVMACNARKNITVVSYGACEDCVGVTCETERFNQVCYQGMCVCQESCPMSRSDEDMVCGSDQVTYDTVCHLKMSACQAESNLTVEYYGPCDEFSGSGTEFPDYSGSGATPPNEFEFDLCDETSCSFGGICRPLSADTYECICKFNCPAVRLPVCGSDGATYGNECQLKEAACEQQSSIVLEKIGTCEDVEMEPCDGESPLVNEATMEAYTCQEDNGGEDCPSGSYCHIHPLGRFSACCAVTGEQTSQPSCVESVFGCCPDNQTEALGSNGEGCPSVCNCNPLGSYSVYCEPSNLQCPCKPGVGGKQCDRCEPGYYDFLSLERNGIGCKTCGCSSYGSRRDDCDQTSGACRCRRKAIGLKCNMCPEGLTMTPMGCMTEEEQMMTSAITCSNLTCPFSAQCQESTVEGQNATCVCPTSSSCNTDVIQVVCGDNGETYPSRCQLQVFACKEQRNIMVQNEGACETVIVTPNEIRPGCEESQFRCCPDQVTYATGPNNEGCSDASGTPPLAADQNAGQASASSPAPPSATTVALTTDAVVPSTKVSSTTLSVAPFVSTALPTDSVLPTTTIVTIVLGCDSSPCQHGGTCQNDEIAPGFRCICPLGKGGPVCNEVVTFTTPSFAGDSYLAYPEMDAFMEVEIVIEFQPGATEGVLLYEAQTAEGNGDFISLAIVNNQVEFRFLATDQSNGFDLGSAEPVVITSTVDLQLMTWHRLRAYRSRREGSLSVDGEPEVTGTSEGVSGALNLGEDLFIGYAVPPEVGLRLANTNQGFVGCIRYVEINSQELDISSSGSSVEYGANVGECGNDPCQSKEMPCFNNGLCEALNAESYRCICQGDFFGTLCGDVLVDQCEGHMCHEESTCVALPEGGYRCDCPDGRMGDMCTEEINKVVVPGFAGNSYMQLPSLMMPDDSVIDVEFLTSSPDGVIFYNGQTADGRGDFISLNMRDGYLEFRYDLGSSIAEIKSVDRLALNEWHAVRVIRMGKSGEMILNDLPPVKGTSPPGASQLNLRQPLFIGGVRSYGEVSRRAAITDGLNGAVRRFVVNEVDYSTLKDFAEAKVNVEEFREDTMNMIPTAPRKLPEMPVTTPRPPVVATRARPAMTTASVVVINTDDPLRFDGQTSIQYYNGVSKKQRALRTHQVQLSFKTAEPNGALFWNGVGNADFQAVGVSDGYVEYAYNLGRGITRIRTTQKVDNNKWHTVIITRNLIDASLQVDNEEPVMGQSRAGASQLDTDGFLYLGQGVNVPGSMESSYTYYTGCIQDVLLDEVPLHLYENAQGEKPSLFCSEP</sequence>
<dbReference type="PANTHER" id="PTHR10913">
    <property type="entry name" value="FOLLISTATIN-RELATED"/>
    <property type="match status" value="1"/>
</dbReference>
<feature type="domain" description="Laminin G" evidence="16">
    <location>
        <begin position="1073"/>
        <end position="1259"/>
    </location>
</feature>
<dbReference type="CDD" id="cd00104">
    <property type="entry name" value="KAZAL_FS"/>
    <property type="match status" value="9"/>
</dbReference>
<dbReference type="GO" id="GO:0050840">
    <property type="term" value="F:extracellular matrix binding"/>
    <property type="evidence" value="ECO:0000318"/>
    <property type="project" value="GO_Central"/>
</dbReference>
<dbReference type="InterPro" id="IPR002350">
    <property type="entry name" value="Kazal_dom"/>
</dbReference>
<feature type="domain" description="Kazal-like" evidence="19">
    <location>
        <begin position="356"/>
        <end position="412"/>
    </location>
</feature>
<feature type="domain" description="Kazal-like" evidence="19">
    <location>
        <begin position="21"/>
        <end position="68"/>
    </location>
</feature>
<reference evidence="20" key="2">
    <citation type="submission" date="2021-01" db="UniProtKB">
        <authorList>
            <consortium name="EnsemblMetazoa"/>
        </authorList>
    </citation>
    <scope>IDENTIFICATION</scope>
</reference>
<feature type="disulfide bond" evidence="13">
    <location>
        <begin position="1039"/>
        <end position="1056"/>
    </location>
</feature>
<dbReference type="GO" id="GO:0005615">
    <property type="term" value="C:extracellular space"/>
    <property type="evidence" value="ECO:0000318"/>
    <property type="project" value="GO_Central"/>
</dbReference>
<dbReference type="Pfam" id="PF07648">
    <property type="entry name" value="Kazal_2"/>
    <property type="match status" value="10"/>
</dbReference>
<feature type="domain" description="Kazal-like" evidence="19">
    <location>
        <begin position="158"/>
        <end position="212"/>
    </location>
</feature>
<dbReference type="SMART" id="SM00179">
    <property type="entry name" value="EGF_CA"/>
    <property type="match status" value="3"/>
</dbReference>
<keyword evidence="6" id="KW-0677">Repeat</keyword>
<keyword evidence="9" id="KW-0722">Serine protease inhibitor</keyword>
<dbReference type="SUPFAM" id="SSF49899">
    <property type="entry name" value="Concanavalin A-like lectins/glucanases"/>
    <property type="match status" value="3"/>
</dbReference>
<dbReference type="InterPro" id="IPR013320">
    <property type="entry name" value="ConA-like_dom_sf"/>
</dbReference>
<dbReference type="Gene3D" id="2.10.25.10">
    <property type="entry name" value="Laminin"/>
    <property type="match status" value="5"/>
</dbReference>
<dbReference type="FunFam" id="2.60.120.200:FF:000027">
    <property type="entry name" value="Transmembrane agrin"/>
    <property type="match status" value="1"/>
</dbReference>
<dbReference type="EnsemblMetazoa" id="XM_030987222">
    <property type="protein sequence ID" value="XP_030843082"/>
    <property type="gene ID" value="LOC586604"/>
</dbReference>
<dbReference type="Pfam" id="PF00053">
    <property type="entry name" value="EGF_laminin"/>
    <property type="match status" value="2"/>
</dbReference>
<dbReference type="InParanoid" id="A0A7M7NXY0"/>
<dbReference type="PROSITE" id="PS50027">
    <property type="entry name" value="EGF_LAM_2"/>
    <property type="match status" value="1"/>
</dbReference>
<keyword evidence="12 14" id="KW-0424">Laminin EGF-like domain</keyword>
<dbReference type="SMART" id="SM00274">
    <property type="entry name" value="FOLN"/>
    <property type="match status" value="6"/>
</dbReference>
<dbReference type="GeneID" id="586604"/>
<feature type="domain" description="Kazal-like" evidence="19">
    <location>
        <begin position="310"/>
        <end position="355"/>
    </location>
</feature>
<keyword evidence="8" id="KW-0084">Basement membrane</keyword>
<evidence type="ECO:0008006" key="22">
    <source>
        <dbReference type="Google" id="ProtNLM"/>
    </source>
</evidence>
<dbReference type="InterPro" id="IPR050653">
    <property type="entry name" value="Prot_Inhib_GrowthFact_Antg"/>
</dbReference>
<evidence type="ECO:0000256" key="10">
    <source>
        <dbReference type="ARBA" id="ARBA00023157"/>
    </source>
</evidence>
<evidence type="ECO:0000256" key="8">
    <source>
        <dbReference type="ARBA" id="ARBA00022869"/>
    </source>
</evidence>
<dbReference type="PROSITE" id="PS50026">
    <property type="entry name" value="EGF_3"/>
    <property type="match status" value="3"/>
</dbReference>
<evidence type="ECO:0000256" key="15">
    <source>
        <dbReference type="SAM" id="MobiDB-lite"/>
    </source>
</evidence>
<dbReference type="OrthoDB" id="88467at2759"/>
<dbReference type="PANTHER" id="PTHR10913:SF45">
    <property type="entry name" value="FOLLISTATIN, ISOFORM A-RELATED"/>
    <property type="match status" value="1"/>
</dbReference>
<feature type="disulfide bond" evidence="13">
    <location>
        <begin position="1289"/>
        <end position="1298"/>
    </location>
</feature>
<dbReference type="PROSITE" id="PS51465">
    <property type="entry name" value="KAZAL_2"/>
    <property type="match status" value="10"/>
</dbReference>
<dbReference type="CDD" id="cd00054">
    <property type="entry name" value="EGF_CA"/>
    <property type="match status" value="1"/>
</dbReference>
<keyword evidence="21" id="KW-1185">Reference proteome</keyword>
<dbReference type="InterPro" id="IPR000742">
    <property type="entry name" value="EGF"/>
</dbReference>
<dbReference type="Gene3D" id="2.60.120.200">
    <property type="match status" value="3"/>
</dbReference>
<dbReference type="SUPFAM" id="SSF57196">
    <property type="entry name" value="EGF/Laminin"/>
    <property type="match status" value="2"/>
</dbReference>
<accession>A0A7M7NXY0</accession>
<evidence type="ECO:0000256" key="4">
    <source>
        <dbReference type="ARBA" id="ARBA00022690"/>
    </source>
</evidence>
<dbReference type="PROSITE" id="PS50025">
    <property type="entry name" value="LAM_G_DOMAIN"/>
    <property type="match status" value="3"/>
</dbReference>
<keyword evidence="2" id="KW-0964">Secreted</keyword>
<dbReference type="GO" id="GO:0005604">
    <property type="term" value="C:basement membrane"/>
    <property type="evidence" value="ECO:0007669"/>
    <property type="project" value="UniProtKB-SubCell"/>
</dbReference>